<feature type="chain" id="PRO_5018997039" evidence="2">
    <location>
        <begin position="32"/>
        <end position="231"/>
    </location>
</feature>
<dbReference type="RefSeq" id="WP_126583517.1">
    <property type="nucleotide sequence ID" value="NZ_BIFR01000002.1"/>
</dbReference>
<accession>A0A402AB02</accession>
<evidence type="ECO:0000313" key="3">
    <source>
        <dbReference type="EMBL" id="GCE16135.1"/>
    </source>
</evidence>
<keyword evidence="1" id="KW-0812">Transmembrane</keyword>
<dbReference type="EMBL" id="BIFR01000002">
    <property type="protein sequence ID" value="GCE16135.1"/>
    <property type="molecule type" value="Genomic_DNA"/>
</dbReference>
<keyword evidence="1" id="KW-1133">Transmembrane helix</keyword>
<dbReference type="OrthoDB" id="165169at2"/>
<dbReference type="Proteomes" id="UP000287352">
    <property type="component" value="Unassembled WGS sequence"/>
</dbReference>
<proteinExistence type="predicted"/>
<evidence type="ECO:0000256" key="1">
    <source>
        <dbReference type="SAM" id="Phobius"/>
    </source>
</evidence>
<sequence length="231" mass="24304">MKRFRKLLASSCFAIVVAFTAVAFLAAPASAHEKRHVGPYTFIVGFLTEPAYAQQSNSLDLTICNGDACTYTVTDGAKVVSNPVNDADKTLKVEVSAGSSAPLALPIVPRWANPGKYNAYFAPSVTGDYTFHIFGTLNNEKIDEKFTSSPTGFGSVGALKVYPAVQDKGNVDIAGLKDQVQSAQQAATTATGIGIAGAVLGVLGLGAAAFALTRKPRQETRMQQPEESLRG</sequence>
<gene>
    <name evidence="3" type="ORF">KTT_59940</name>
</gene>
<keyword evidence="4" id="KW-1185">Reference proteome</keyword>
<dbReference type="AlphaFoldDB" id="A0A402AB02"/>
<feature type="signal peptide" evidence="2">
    <location>
        <begin position="1"/>
        <end position="31"/>
    </location>
</feature>
<feature type="transmembrane region" description="Helical" evidence="1">
    <location>
        <begin position="190"/>
        <end position="212"/>
    </location>
</feature>
<name>A0A402AB02_9CHLR</name>
<evidence type="ECO:0000256" key="2">
    <source>
        <dbReference type="SAM" id="SignalP"/>
    </source>
</evidence>
<organism evidence="3 4">
    <name type="scientific">Tengunoibacter tsumagoiensis</name>
    <dbReference type="NCBI Taxonomy" id="2014871"/>
    <lineage>
        <taxon>Bacteria</taxon>
        <taxon>Bacillati</taxon>
        <taxon>Chloroflexota</taxon>
        <taxon>Ktedonobacteria</taxon>
        <taxon>Ktedonobacterales</taxon>
        <taxon>Dictyobacteraceae</taxon>
        <taxon>Tengunoibacter</taxon>
    </lineage>
</organism>
<keyword evidence="1" id="KW-0472">Membrane</keyword>
<keyword evidence="2" id="KW-0732">Signal</keyword>
<reference evidence="4" key="1">
    <citation type="submission" date="2018-12" db="EMBL/GenBank/DDBJ databases">
        <title>Tengunoibacter tsumagoiensis gen. nov., sp. nov., Dictyobacter kobayashii sp. nov., D. alpinus sp. nov., and D. joshuensis sp. nov. and description of Dictyobacteraceae fam. nov. within the order Ktedonobacterales isolated from Tengu-no-mugimeshi.</title>
        <authorList>
            <person name="Wang C.M."/>
            <person name="Zheng Y."/>
            <person name="Sakai Y."/>
            <person name="Toyoda A."/>
            <person name="Minakuchi Y."/>
            <person name="Abe K."/>
            <person name="Yokota A."/>
            <person name="Yabe S."/>
        </authorList>
    </citation>
    <scope>NUCLEOTIDE SEQUENCE [LARGE SCALE GENOMIC DNA]</scope>
    <source>
        <strain evidence="4">Uno3</strain>
    </source>
</reference>
<comment type="caution">
    <text evidence="3">The sequence shown here is derived from an EMBL/GenBank/DDBJ whole genome shotgun (WGS) entry which is preliminary data.</text>
</comment>
<evidence type="ECO:0000313" key="4">
    <source>
        <dbReference type="Proteomes" id="UP000287352"/>
    </source>
</evidence>
<protein>
    <submittedName>
        <fullName evidence="3">Uncharacterized protein</fullName>
    </submittedName>
</protein>